<dbReference type="GO" id="GO:0005085">
    <property type="term" value="F:guanyl-nucleotide exchange factor activity"/>
    <property type="evidence" value="ECO:0007669"/>
    <property type="project" value="InterPro"/>
</dbReference>
<dbReference type="STRING" id="2004952.A0A2C5YQV7"/>
<dbReference type="Gene3D" id="1.25.40.180">
    <property type="match status" value="1"/>
</dbReference>
<feature type="domain" description="W2" evidence="2">
    <location>
        <begin position="1"/>
        <end position="149"/>
    </location>
</feature>
<keyword evidence="4" id="KW-1185">Reference proteome</keyword>
<proteinExistence type="predicted"/>
<dbReference type="InterPro" id="IPR051956">
    <property type="entry name" value="eIF2B_epsilon"/>
</dbReference>
<keyword evidence="1" id="KW-0648">Protein biosynthesis</keyword>
<dbReference type="GO" id="GO:0003743">
    <property type="term" value="F:translation initiation factor activity"/>
    <property type="evidence" value="ECO:0007669"/>
    <property type="project" value="TreeGrafter"/>
</dbReference>
<dbReference type="InterPro" id="IPR016024">
    <property type="entry name" value="ARM-type_fold"/>
</dbReference>
<dbReference type="Pfam" id="PF02020">
    <property type="entry name" value="W2"/>
    <property type="match status" value="1"/>
</dbReference>
<dbReference type="PANTHER" id="PTHR45887">
    <property type="entry name" value="TRANSLATION INITIATION FACTOR EIF-2B SUBUNIT EPSILON"/>
    <property type="match status" value="1"/>
</dbReference>
<evidence type="ECO:0000256" key="1">
    <source>
        <dbReference type="ARBA" id="ARBA00022540"/>
    </source>
</evidence>
<dbReference type="AlphaFoldDB" id="A0A2C5YQV7"/>
<dbReference type="Proteomes" id="UP000226431">
    <property type="component" value="Unassembled WGS sequence"/>
</dbReference>
<dbReference type="InterPro" id="IPR044123">
    <property type="entry name" value="W2_eIF2B_epsilon"/>
</dbReference>
<reference evidence="3 4" key="1">
    <citation type="submission" date="2017-06" db="EMBL/GenBank/DDBJ databases">
        <title>Ant-infecting Ophiocordyceps genomes reveal a high diversity of potential behavioral manipulation genes and a possible major role for enterotoxins.</title>
        <authorList>
            <person name="De Bekker C."/>
            <person name="Evans H.C."/>
            <person name="Brachmann A."/>
            <person name="Hughes D.P."/>
        </authorList>
    </citation>
    <scope>NUCLEOTIDE SEQUENCE [LARGE SCALE GENOMIC DNA]</scope>
    <source>
        <strain evidence="3 4">Map16</strain>
    </source>
</reference>
<evidence type="ECO:0000313" key="4">
    <source>
        <dbReference type="Proteomes" id="UP000226431"/>
    </source>
</evidence>
<organism evidence="3 4">
    <name type="scientific">Ophiocordyceps camponoti-rufipedis</name>
    <dbReference type="NCBI Taxonomy" id="2004952"/>
    <lineage>
        <taxon>Eukaryota</taxon>
        <taxon>Fungi</taxon>
        <taxon>Dikarya</taxon>
        <taxon>Ascomycota</taxon>
        <taxon>Pezizomycotina</taxon>
        <taxon>Sordariomycetes</taxon>
        <taxon>Hypocreomycetidae</taxon>
        <taxon>Hypocreales</taxon>
        <taxon>Ophiocordycipitaceae</taxon>
        <taxon>Ophiocordyceps</taxon>
    </lineage>
</organism>
<dbReference type="PROSITE" id="PS51363">
    <property type="entry name" value="W2"/>
    <property type="match status" value="1"/>
</dbReference>
<dbReference type="SMART" id="SM00515">
    <property type="entry name" value="eIF5C"/>
    <property type="match status" value="1"/>
</dbReference>
<dbReference type="EMBL" id="NJES01000668">
    <property type="protein sequence ID" value="PHH70106.1"/>
    <property type="molecule type" value="Genomic_DNA"/>
</dbReference>
<keyword evidence="1" id="KW-0396">Initiation factor</keyword>
<dbReference type="GO" id="GO:0031369">
    <property type="term" value="F:translation initiation factor binding"/>
    <property type="evidence" value="ECO:0007669"/>
    <property type="project" value="InterPro"/>
</dbReference>
<evidence type="ECO:0000313" key="3">
    <source>
        <dbReference type="EMBL" id="PHH70106.1"/>
    </source>
</evidence>
<dbReference type="InterPro" id="IPR003307">
    <property type="entry name" value="W2_domain"/>
</dbReference>
<dbReference type="SUPFAM" id="SSF48371">
    <property type="entry name" value="ARM repeat"/>
    <property type="match status" value="1"/>
</dbReference>
<protein>
    <recommendedName>
        <fullName evidence="2">W2 domain-containing protein</fullName>
    </recommendedName>
</protein>
<sequence length="150" mass="16212">MGLRLATDASDDMMRRAVATAFAARAAELLTPQQGSLEASRAAERALTQHRGAARFVADVGVAGAHVDFILALQRALLRVAGGASKMGTLLSALLQQLYGLDVVDEEAILEWWADERAVEGDEGMVVLKERCAKLVEWLEDASEEDDDDE</sequence>
<dbReference type="CDD" id="cd11558">
    <property type="entry name" value="W2_eIF2B_epsilon"/>
    <property type="match status" value="1"/>
</dbReference>
<comment type="caution">
    <text evidence="3">The sequence shown here is derived from an EMBL/GenBank/DDBJ whole genome shotgun (WGS) entry which is preliminary data.</text>
</comment>
<evidence type="ECO:0000259" key="2">
    <source>
        <dbReference type="PROSITE" id="PS51363"/>
    </source>
</evidence>
<dbReference type="OrthoDB" id="1727522at2759"/>
<accession>A0A2C5YQV7</accession>
<name>A0A2C5YQV7_9HYPO</name>
<gene>
    <name evidence="3" type="ORF">CDD80_6230</name>
</gene>
<dbReference type="GO" id="GO:0005851">
    <property type="term" value="C:eukaryotic translation initiation factor 2B complex"/>
    <property type="evidence" value="ECO:0007669"/>
    <property type="project" value="TreeGrafter"/>
</dbReference>
<dbReference type="PANTHER" id="PTHR45887:SF1">
    <property type="entry name" value="TRANSLATION INITIATION FACTOR EIF-2B SUBUNIT EPSILON"/>
    <property type="match status" value="1"/>
</dbReference>